<keyword evidence="2" id="KW-1185">Reference proteome</keyword>
<accession>A0A1L9RBZ4</accession>
<organism evidence="1 2">
    <name type="scientific">Aspergillus wentii DTO 134E9</name>
    <dbReference type="NCBI Taxonomy" id="1073089"/>
    <lineage>
        <taxon>Eukaryota</taxon>
        <taxon>Fungi</taxon>
        <taxon>Dikarya</taxon>
        <taxon>Ascomycota</taxon>
        <taxon>Pezizomycotina</taxon>
        <taxon>Eurotiomycetes</taxon>
        <taxon>Eurotiomycetidae</taxon>
        <taxon>Eurotiales</taxon>
        <taxon>Aspergillaceae</taxon>
        <taxon>Aspergillus</taxon>
        <taxon>Aspergillus subgen. Cremei</taxon>
    </lineage>
</organism>
<dbReference type="RefSeq" id="XP_040686074.1">
    <property type="nucleotide sequence ID" value="XM_040838839.1"/>
</dbReference>
<dbReference type="VEuPathDB" id="FungiDB:ASPWEDRAFT_662292"/>
<dbReference type="AlphaFoldDB" id="A0A1L9RBZ4"/>
<dbReference type="GeneID" id="63754687"/>
<dbReference type="EMBL" id="KV878215">
    <property type="protein sequence ID" value="OJJ32397.1"/>
    <property type="molecule type" value="Genomic_DNA"/>
</dbReference>
<proteinExistence type="predicted"/>
<dbReference type="Proteomes" id="UP000184383">
    <property type="component" value="Unassembled WGS sequence"/>
</dbReference>
<gene>
    <name evidence="1" type="ORF">ASPWEDRAFT_662292</name>
</gene>
<evidence type="ECO:0000313" key="1">
    <source>
        <dbReference type="EMBL" id="OJJ32397.1"/>
    </source>
</evidence>
<name>A0A1L9RBZ4_ASPWE</name>
<dbReference type="OrthoDB" id="4510599at2759"/>
<evidence type="ECO:0000313" key="2">
    <source>
        <dbReference type="Proteomes" id="UP000184383"/>
    </source>
</evidence>
<reference evidence="2" key="1">
    <citation type="journal article" date="2017" name="Genome Biol.">
        <title>Comparative genomics reveals high biological diversity and specific adaptations in the industrially and medically important fungal genus Aspergillus.</title>
        <authorList>
            <person name="de Vries R.P."/>
            <person name="Riley R."/>
            <person name="Wiebenga A."/>
            <person name="Aguilar-Osorio G."/>
            <person name="Amillis S."/>
            <person name="Uchima C.A."/>
            <person name="Anderluh G."/>
            <person name="Asadollahi M."/>
            <person name="Askin M."/>
            <person name="Barry K."/>
            <person name="Battaglia E."/>
            <person name="Bayram O."/>
            <person name="Benocci T."/>
            <person name="Braus-Stromeyer S.A."/>
            <person name="Caldana C."/>
            <person name="Canovas D."/>
            <person name="Cerqueira G.C."/>
            <person name="Chen F."/>
            <person name="Chen W."/>
            <person name="Choi C."/>
            <person name="Clum A."/>
            <person name="Dos Santos R.A."/>
            <person name="Damasio A.R."/>
            <person name="Diallinas G."/>
            <person name="Emri T."/>
            <person name="Fekete E."/>
            <person name="Flipphi M."/>
            <person name="Freyberg S."/>
            <person name="Gallo A."/>
            <person name="Gournas C."/>
            <person name="Habgood R."/>
            <person name="Hainaut M."/>
            <person name="Harispe M.L."/>
            <person name="Henrissat B."/>
            <person name="Hilden K.S."/>
            <person name="Hope R."/>
            <person name="Hossain A."/>
            <person name="Karabika E."/>
            <person name="Karaffa L."/>
            <person name="Karanyi Z."/>
            <person name="Krasevec N."/>
            <person name="Kuo A."/>
            <person name="Kusch H."/>
            <person name="LaButti K."/>
            <person name="Lagendijk E.L."/>
            <person name="Lapidus A."/>
            <person name="Levasseur A."/>
            <person name="Lindquist E."/>
            <person name="Lipzen A."/>
            <person name="Logrieco A.F."/>
            <person name="MacCabe A."/>
            <person name="Maekelae M.R."/>
            <person name="Malavazi I."/>
            <person name="Melin P."/>
            <person name="Meyer V."/>
            <person name="Mielnichuk N."/>
            <person name="Miskei M."/>
            <person name="Molnar A.P."/>
            <person name="Mule G."/>
            <person name="Ngan C.Y."/>
            <person name="Orejas M."/>
            <person name="Orosz E."/>
            <person name="Ouedraogo J.P."/>
            <person name="Overkamp K.M."/>
            <person name="Park H.-S."/>
            <person name="Perrone G."/>
            <person name="Piumi F."/>
            <person name="Punt P.J."/>
            <person name="Ram A.F."/>
            <person name="Ramon A."/>
            <person name="Rauscher S."/>
            <person name="Record E."/>
            <person name="Riano-Pachon D.M."/>
            <person name="Robert V."/>
            <person name="Roehrig J."/>
            <person name="Ruller R."/>
            <person name="Salamov A."/>
            <person name="Salih N.S."/>
            <person name="Samson R.A."/>
            <person name="Sandor E."/>
            <person name="Sanguinetti M."/>
            <person name="Schuetze T."/>
            <person name="Sepcic K."/>
            <person name="Shelest E."/>
            <person name="Sherlock G."/>
            <person name="Sophianopoulou V."/>
            <person name="Squina F.M."/>
            <person name="Sun H."/>
            <person name="Susca A."/>
            <person name="Todd R.B."/>
            <person name="Tsang A."/>
            <person name="Unkles S.E."/>
            <person name="van de Wiele N."/>
            <person name="van Rossen-Uffink D."/>
            <person name="Oliveira J.V."/>
            <person name="Vesth T.C."/>
            <person name="Visser J."/>
            <person name="Yu J.-H."/>
            <person name="Zhou M."/>
            <person name="Andersen M.R."/>
            <person name="Archer D.B."/>
            <person name="Baker S.E."/>
            <person name="Benoit I."/>
            <person name="Brakhage A.A."/>
            <person name="Braus G.H."/>
            <person name="Fischer R."/>
            <person name="Frisvad J.C."/>
            <person name="Goldman G.H."/>
            <person name="Houbraken J."/>
            <person name="Oakley B."/>
            <person name="Pocsi I."/>
            <person name="Scazzocchio C."/>
            <person name="Seiboth B."/>
            <person name="vanKuyk P.A."/>
            <person name="Wortman J."/>
            <person name="Dyer P.S."/>
            <person name="Grigoriev I.V."/>
        </authorList>
    </citation>
    <scope>NUCLEOTIDE SEQUENCE [LARGE SCALE GENOMIC DNA]</scope>
    <source>
        <strain evidence="2">DTO 134E9</strain>
    </source>
</reference>
<sequence>MATDQCTVEREMIQDIYPCTPFQENTMAFTMRKQCLFVARAYYTLPIDVGIESVESDAKDVPQVLSEGQMRDILTRGGCILEQVLPQRGQLSDITQGQQCIDRVMIIDSAF</sequence>
<protein>
    <submittedName>
        <fullName evidence="1">Uncharacterized protein</fullName>
    </submittedName>
</protein>